<dbReference type="EMBL" id="PNIQ01000163">
    <property type="protein sequence ID" value="PMP85465.1"/>
    <property type="molecule type" value="Genomic_DNA"/>
</dbReference>
<dbReference type="InterPro" id="IPR024775">
    <property type="entry name" value="DinB-like"/>
</dbReference>
<dbReference type="InterPro" id="IPR034660">
    <property type="entry name" value="DinB/YfiT-like"/>
</dbReference>
<reference evidence="2 3" key="1">
    <citation type="submission" date="2018-01" db="EMBL/GenBank/DDBJ databases">
        <title>Metagenomic assembled genomes from two thermal pools in the Uzon Caldera, Kamchatka, Russia.</title>
        <authorList>
            <person name="Wilkins L."/>
            <person name="Ettinger C."/>
        </authorList>
    </citation>
    <scope>NUCLEOTIDE SEQUENCE [LARGE SCALE GENOMIC DNA]</scope>
    <source>
        <strain evidence="2">ZAV-02</strain>
    </source>
</reference>
<comment type="caution">
    <text evidence="2">The sequence shown here is derived from an EMBL/GenBank/DDBJ whole genome shotgun (WGS) entry which is preliminary data.</text>
</comment>
<protein>
    <submittedName>
        <fullName evidence="2">DinB family protein</fullName>
    </submittedName>
</protein>
<dbReference type="Pfam" id="PF12867">
    <property type="entry name" value="DinB_2"/>
    <property type="match status" value="1"/>
</dbReference>
<proteinExistence type="predicted"/>
<feature type="domain" description="DinB-like" evidence="1">
    <location>
        <begin position="30"/>
        <end position="178"/>
    </location>
</feature>
<organism evidence="2 3">
    <name type="scientific">Chloroflexus aggregans</name>
    <dbReference type="NCBI Taxonomy" id="152260"/>
    <lineage>
        <taxon>Bacteria</taxon>
        <taxon>Bacillati</taxon>
        <taxon>Chloroflexota</taxon>
        <taxon>Chloroflexia</taxon>
        <taxon>Chloroflexales</taxon>
        <taxon>Chloroflexineae</taxon>
        <taxon>Chloroflexaceae</taxon>
        <taxon>Chloroflexus</taxon>
    </lineage>
</organism>
<gene>
    <name evidence="2" type="ORF">C0184_02380</name>
</gene>
<sequence length="191" mass="21500">MLDYAALYRRERTMQEIVGDMTVADLHAETDEMYDTIERLIADCVDADVTFQPVDPNANDPFASDPSAVNQAWTLGHVIVHLTASCEESAFLAAEMARGVPFHGRSRYEVPWETVTTMAQVRQRLAESRRMLHASLQMWPDQPHLDYQVEPWPGAPPVDARGRYALGLAHAYDHLGQIEEIVRQARAARVG</sequence>
<dbReference type="SUPFAM" id="SSF109854">
    <property type="entry name" value="DinB/YfiT-like putative metalloenzymes"/>
    <property type="match status" value="1"/>
</dbReference>
<evidence type="ECO:0000313" key="3">
    <source>
        <dbReference type="Proteomes" id="UP000243376"/>
    </source>
</evidence>
<dbReference type="Gene3D" id="1.20.120.450">
    <property type="entry name" value="dinb family like domain"/>
    <property type="match status" value="1"/>
</dbReference>
<name>A0A2J6XCK6_9CHLR</name>
<evidence type="ECO:0000313" key="2">
    <source>
        <dbReference type="EMBL" id="PMP85465.1"/>
    </source>
</evidence>
<dbReference type="AlphaFoldDB" id="A0A2J6XCK6"/>
<evidence type="ECO:0000259" key="1">
    <source>
        <dbReference type="Pfam" id="PF12867"/>
    </source>
</evidence>
<dbReference type="Proteomes" id="UP000243376">
    <property type="component" value="Unassembled WGS sequence"/>
</dbReference>
<accession>A0A2J6XCK6</accession>